<dbReference type="InterPro" id="IPR002833">
    <property type="entry name" value="PTH2"/>
</dbReference>
<evidence type="ECO:0000256" key="1">
    <source>
        <dbReference type="ARBA" id="ARBA00013260"/>
    </source>
</evidence>
<dbReference type="Gene3D" id="3.40.1490.10">
    <property type="entry name" value="Bit1"/>
    <property type="match status" value="1"/>
</dbReference>
<dbReference type="InterPro" id="IPR023476">
    <property type="entry name" value="Pep_tRNA_hydro_II_dom_sf"/>
</dbReference>
<protein>
    <recommendedName>
        <fullName evidence="1">peptidyl-tRNA hydrolase</fullName>
        <ecNumber evidence="1">3.1.1.29</ecNumber>
    </recommendedName>
</protein>
<comment type="catalytic activity">
    <reaction evidence="3">
        <text>an N-acyl-L-alpha-aminoacyl-tRNA + H2O = an N-acyl-L-amino acid + a tRNA + H(+)</text>
        <dbReference type="Rhea" id="RHEA:54448"/>
        <dbReference type="Rhea" id="RHEA-COMP:10123"/>
        <dbReference type="Rhea" id="RHEA-COMP:13883"/>
        <dbReference type="ChEBI" id="CHEBI:15377"/>
        <dbReference type="ChEBI" id="CHEBI:15378"/>
        <dbReference type="ChEBI" id="CHEBI:59874"/>
        <dbReference type="ChEBI" id="CHEBI:78442"/>
        <dbReference type="ChEBI" id="CHEBI:138191"/>
        <dbReference type="EC" id="3.1.1.29"/>
    </reaction>
</comment>
<dbReference type="EMBL" id="CADCVT010000417">
    <property type="protein sequence ID" value="CAA9531490.1"/>
    <property type="molecule type" value="Genomic_DNA"/>
</dbReference>
<organism evidence="4">
    <name type="scientific">uncultured Solirubrobacteraceae bacterium</name>
    <dbReference type="NCBI Taxonomy" id="1162706"/>
    <lineage>
        <taxon>Bacteria</taxon>
        <taxon>Bacillati</taxon>
        <taxon>Actinomycetota</taxon>
        <taxon>Thermoleophilia</taxon>
        <taxon>Solirubrobacterales</taxon>
        <taxon>Solirubrobacteraceae</taxon>
        <taxon>environmental samples</taxon>
    </lineage>
</organism>
<dbReference type="AlphaFoldDB" id="A0A6J4TSJ9"/>
<dbReference type="SUPFAM" id="SSF102462">
    <property type="entry name" value="Peptidyl-tRNA hydrolase II"/>
    <property type="match status" value="1"/>
</dbReference>
<evidence type="ECO:0000256" key="2">
    <source>
        <dbReference type="ARBA" id="ARBA00022801"/>
    </source>
</evidence>
<name>A0A6J4TSJ9_9ACTN</name>
<accession>A0A6J4TSJ9</accession>
<evidence type="ECO:0000256" key="3">
    <source>
        <dbReference type="ARBA" id="ARBA00048707"/>
    </source>
</evidence>
<gene>
    <name evidence="4" type="ORF">AVDCRST_MAG85-3718</name>
</gene>
<keyword evidence="2" id="KW-0378">Hydrolase</keyword>
<sequence length="186" mass="18919">MSSLAEAGPLAGAATVGCLRRFADDPAVEAWRPRPGKICLRARTQAQWEQVLEEPHACAGEGVLAIPPRRRSERGPVLEKLQAMATDLEPAPSSAVAPTGSVTYALNPEAPMSSGKTLAQIGHAAVLAADALPAWADAGCPAVVVAPSLPDFAALSASSLCVGRVADAGLTEVAPGTVTVVAVRNP</sequence>
<evidence type="ECO:0000313" key="4">
    <source>
        <dbReference type="EMBL" id="CAA9531490.1"/>
    </source>
</evidence>
<proteinExistence type="predicted"/>
<dbReference type="GO" id="GO:0004045">
    <property type="term" value="F:peptidyl-tRNA hydrolase activity"/>
    <property type="evidence" value="ECO:0007669"/>
    <property type="project" value="UniProtKB-EC"/>
</dbReference>
<dbReference type="Pfam" id="PF01981">
    <property type="entry name" value="PTH2"/>
    <property type="match status" value="1"/>
</dbReference>
<reference evidence="4" key="1">
    <citation type="submission" date="2020-02" db="EMBL/GenBank/DDBJ databases">
        <authorList>
            <person name="Meier V. D."/>
        </authorList>
    </citation>
    <scope>NUCLEOTIDE SEQUENCE</scope>
    <source>
        <strain evidence="4">AVDCRST_MAG85</strain>
    </source>
</reference>
<dbReference type="EC" id="3.1.1.29" evidence="1"/>